<evidence type="ECO:0008006" key="3">
    <source>
        <dbReference type="Google" id="ProtNLM"/>
    </source>
</evidence>
<proteinExistence type="predicted"/>
<comment type="caution">
    <text evidence="1">The sequence shown here is derived from an EMBL/GenBank/DDBJ whole genome shotgun (WGS) entry which is preliminary data.</text>
</comment>
<dbReference type="OrthoDB" id="9811416at2"/>
<dbReference type="STRING" id="296218.AWN68_02990"/>
<evidence type="ECO:0000313" key="2">
    <source>
        <dbReference type="Proteomes" id="UP000075615"/>
    </source>
</evidence>
<dbReference type="Proteomes" id="UP000075615">
    <property type="component" value="Unassembled WGS sequence"/>
</dbReference>
<dbReference type="EMBL" id="LRDB01000001">
    <property type="protein sequence ID" value="KYG83788.1"/>
    <property type="molecule type" value="Genomic_DNA"/>
</dbReference>
<evidence type="ECO:0000313" key="1">
    <source>
        <dbReference type="EMBL" id="KYG83788.1"/>
    </source>
</evidence>
<reference evidence="1 2" key="1">
    <citation type="submission" date="2016-01" db="EMBL/GenBank/DDBJ databases">
        <title>Genome sequencing of Roseivirga echinicomitans KMM 6058.</title>
        <authorList>
            <person name="Selvaratnam C."/>
            <person name="Thevarajoo S."/>
            <person name="Goh K.M."/>
            <person name="Ee R."/>
            <person name="Chan K.-G."/>
            <person name="Chong C.S."/>
        </authorList>
    </citation>
    <scope>NUCLEOTIDE SEQUENCE [LARGE SCALE GENOMIC DNA]</scope>
    <source>
        <strain evidence="1 2">KMM 6058</strain>
    </source>
</reference>
<dbReference type="RefSeq" id="WP_068411213.1">
    <property type="nucleotide sequence ID" value="NZ_LRDB01000001.1"/>
</dbReference>
<dbReference type="AlphaFoldDB" id="A0A150XYJ1"/>
<gene>
    <name evidence="1" type="ORF">AWN68_02990</name>
</gene>
<accession>A0A150XYJ1</accession>
<keyword evidence="2" id="KW-1185">Reference proteome</keyword>
<dbReference type="Gene3D" id="2.40.160.50">
    <property type="entry name" value="membrane protein fhac: a member of the omp85/tpsb transporter family"/>
    <property type="match status" value="1"/>
</dbReference>
<organism evidence="1 2">
    <name type="scientific">Roseivirga echinicomitans</name>
    <dbReference type="NCBI Taxonomy" id="296218"/>
    <lineage>
        <taxon>Bacteria</taxon>
        <taxon>Pseudomonadati</taxon>
        <taxon>Bacteroidota</taxon>
        <taxon>Cytophagia</taxon>
        <taxon>Cytophagales</taxon>
        <taxon>Roseivirgaceae</taxon>
        <taxon>Roseivirga</taxon>
    </lineage>
</organism>
<sequence>MPKIYLKYIYCLFLYGFLCLSVQAQEKYVLRIETSAEEQLVLRKYNYPTEHVDSLRAEMAVRQLIKTLHSDGYLLARTVSRSKVNNELRLQVLVGGKFTWLKLSSGNVENSLLRRSGHKQTQFEEKPFRFNQVARMEKSLLSFAERNGYPFASLKLDSLRIEENQIGASLNLDLGPLILFDSLDIKSDFALKARFLGNYLGIVQGSPYDQRKIDYLGQRLRNLPYLRLSEASSLTFQNSEATVHLKVQKRPVNQIDGIIGFLPNSNKSNGLLITGQVDIDLLNPFGSGKKIGLHWQKLSEETQNLNLLYAHPNVLGSPLNFDFAFDFLKQDTLFTKRIFDLKIGYNLSGNSFLNAFSSSEGTNLIGTPKITNNELPAVVDFDLTSYGLGFDWNNFDDPFLISKGTGLSLRASTGNKKISRNVGLPSAVYQGVDLKTLQYTFDLNFQNYLRLKNNFVLVNKLRGGLKANDQLFRNDAFRLGGLKTIRGFNENFFFSTKYALATLEGRLLFDESSYLLLFSDLAYLRGEFKTSPTSDWALGLGAGLSFATSSGVFNFIYALGSSQSTGHFNFNQSKIHFGYIARF</sequence>
<name>A0A150XYJ1_9BACT</name>
<protein>
    <recommendedName>
        <fullName evidence="3">Bacterial surface antigen (D15) domain-containing protein</fullName>
    </recommendedName>
</protein>